<reference key="1">
    <citation type="submission" date="2010-09" db="EMBL/GenBank/DDBJ databases">
        <title>An interdependent metabolic patchwork in the nested three-way symbiosis of mealybugs.</title>
        <authorList>
            <person name="McCutcheon J.P."/>
            <person name="von Dohlen C.D."/>
        </authorList>
    </citation>
    <scope>NUCLEOTIDE SEQUENCE</scope>
    <source>
        <strain>PCIT</strain>
    </source>
</reference>
<dbReference type="Gene3D" id="3.30.160.150">
    <property type="entry name" value="Lipoprotein like domain"/>
    <property type="match status" value="1"/>
</dbReference>
<evidence type="ECO:0000256" key="1">
    <source>
        <dbReference type="ARBA" id="ARBA00022729"/>
    </source>
</evidence>
<evidence type="ECO:0000256" key="4">
    <source>
        <dbReference type="ARBA" id="ARBA00023237"/>
    </source>
</evidence>
<dbReference type="STRING" id="903503.MEPCIT_134"/>
<dbReference type="GO" id="GO:0001530">
    <property type="term" value="F:lipopolysaccharide binding"/>
    <property type="evidence" value="ECO:0007669"/>
    <property type="project" value="TreeGrafter"/>
</dbReference>
<reference evidence="7 8" key="2">
    <citation type="journal article" date="2011" name="Curr. Biol.">
        <title>An interdependent metabolic patchwork in the nested symbiosis of mealybugs.</title>
        <authorList>
            <person name="McCutcheon J.P."/>
            <person name="von Dohlen C.D."/>
        </authorList>
    </citation>
    <scope>NUCLEOTIDE SEQUENCE [LARGE SCALE GENOMIC DNA]</scope>
    <source>
        <strain evidence="7 8">PCIT</strain>
    </source>
</reference>
<comment type="function">
    <text evidence="6">Together with LptD, is involved in the assembly of lipopolysaccharide (LPS) at the surface of the outer membrane. Required for the proper assembly of LptD. Binds LPS and may serve as the LPS recognition site at the outer membrane.</text>
</comment>
<keyword evidence="5 7" id="KW-0449">Lipoprotein</keyword>
<evidence type="ECO:0000256" key="2">
    <source>
        <dbReference type="ARBA" id="ARBA00023136"/>
    </source>
</evidence>
<dbReference type="PANTHER" id="PTHR38098">
    <property type="entry name" value="LPS-ASSEMBLY LIPOPROTEIN LPTE"/>
    <property type="match status" value="1"/>
</dbReference>
<dbReference type="eggNOG" id="COG2980">
    <property type="taxonomic scope" value="Bacteria"/>
</dbReference>
<dbReference type="PANTHER" id="PTHR38098:SF1">
    <property type="entry name" value="LPS-ASSEMBLY LIPOPROTEIN LPTE"/>
    <property type="match status" value="1"/>
</dbReference>
<dbReference type="Pfam" id="PF04390">
    <property type="entry name" value="LptE"/>
    <property type="match status" value="1"/>
</dbReference>
<dbReference type="AlphaFoldDB" id="F7XXG5"/>
<dbReference type="GO" id="GO:0009279">
    <property type="term" value="C:cell outer membrane"/>
    <property type="evidence" value="ECO:0007669"/>
    <property type="project" value="UniProtKB-UniRule"/>
</dbReference>
<dbReference type="GO" id="GO:1990351">
    <property type="term" value="C:transporter complex"/>
    <property type="evidence" value="ECO:0007669"/>
    <property type="project" value="TreeGrafter"/>
</dbReference>
<dbReference type="RefSeq" id="WP_013975542.1">
    <property type="nucleotide sequence ID" value="NC_015735.1"/>
</dbReference>
<keyword evidence="3" id="KW-0564">Palmitate</keyword>
<keyword evidence="2 6" id="KW-0472">Membrane</keyword>
<keyword evidence="8" id="KW-1185">Reference proteome</keyword>
<dbReference type="Proteomes" id="UP000000504">
    <property type="component" value="Chromosome"/>
</dbReference>
<comment type="subunit">
    <text evidence="6">Component of the lipopolysaccharide transport and assembly complex. Interacts with LptD.</text>
</comment>
<sequence>MGFAVAITAGCSSYLRCTTTQVPTEINTITIKSYDPYGPLTRCVLSELRMNNIKIIDAANHNPLLSLRIIQSAESQVATSLFHNGKTAEYQITLGVQAQVVTPGKDYYPIEVKVNSAVFNNPQIALAKDAEVNIIRQELRQQLAKQLVRKLLMVHTHESANN</sequence>
<dbReference type="KEGG" id="men:MEPCIT_134"/>
<evidence type="ECO:0000256" key="6">
    <source>
        <dbReference type="HAMAP-Rule" id="MF_01186"/>
    </source>
</evidence>
<dbReference type="InterPro" id="IPR007485">
    <property type="entry name" value="LPS_assembly_LptE"/>
</dbReference>
<gene>
    <name evidence="7" type="primary">rlpB</name>
    <name evidence="6" type="synonym">lptE</name>
    <name evidence="7" type="ordered locus">MEPCIT_134</name>
</gene>
<dbReference type="GO" id="GO:0015920">
    <property type="term" value="P:lipopolysaccharide transport"/>
    <property type="evidence" value="ECO:0007669"/>
    <property type="project" value="TreeGrafter"/>
</dbReference>
<evidence type="ECO:0000256" key="5">
    <source>
        <dbReference type="ARBA" id="ARBA00023288"/>
    </source>
</evidence>
<dbReference type="EMBL" id="CP002243">
    <property type="protein sequence ID" value="AEI74791.1"/>
    <property type="molecule type" value="Genomic_DNA"/>
</dbReference>
<dbReference type="HOGENOM" id="CLU_103309_1_1_6"/>
<organism evidence="7 8">
    <name type="scientific">Moranella endobia (strain PCIT)</name>
    <dbReference type="NCBI Taxonomy" id="903503"/>
    <lineage>
        <taxon>Bacteria</taxon>
        <taxon>Pseudomonadati</taxon>
        <taxon>Pseudomonadota</taxon>
        <taxon>Gammaproteobacteria</taxon>
        <taxon>Enterobacterales</taxon>
        <taxon>Enterobacteriaceae</taxon>
        <taxon>Candidatus Moranella</taxon>
    </lineage>
</organism>
<evidence type="ECO:0000313" key="8">
    <source>
        <dbReference type="Proteomes" id="UP000000504"/>
    </source>
</evidence>
<keyword evidence="1" id="KW-0732">Signal</keyword>
<evidence type="ECO:0000313" key="7">
    <source>
        <dbReference type="EMBL" id="AEI74791.1"/>
    </source>
</evidence>
<keyword evidence="4 6" id="KW-0998">Cell outer membrane</keyword>
<comment type="similarity">
    <text evidence="6">Belongs to the LptE lipoprotein family.</text>
</comment>
<protein>
    <recommendedName>
        <fullName evidence="6">LPS-assembly lipoprotein LptE</fullName>
    </recommendedName>
</protein>
<proteinExistence type="inferred from homology"/>
<dbReference type="GO" id="GO:0043165">
    <property type="term" value="P:Gram-negative-bacterium-type cell outer membrane assembly"/>
    <property type="evidence" value="ECO:0007669"/>
    <property type="project" value="UniProtKB-UniRule"/>
</dbReference>
<evidence type="ECO:0000256" key="3">
    <source>
        <dbReference type="ARBA" id="ARBA00023139"/>
    </source>
</evidence>
<dbReference type="HAMAP" id="MF_01186">
    <property type="entry name" value="LPS_assembly_LptE"/>
    <property type="match status" value="1"/>
</dbReference>
<name>F7XXG5_MOREP</name>
<accession>F7XXG5</accession>